<dbReference type="InterPro" id="IPR038718">
    <property type="entry name" value="SNF2-like_sf"/>
</dbReference>
<dbReference type="InterPro" id="IPR014001">
    <property type="entry name" value="Helicase_ATP-bd"/>
</dbReference>
<dbReference type="Gene3D" id="3.30.870.10">
    <property type="entry name" value="Endonuclease Chain A"/>
    <property type="match status" value="1"/>
</dbReference>
<dbReference type="AlphaFoldDB" id="A0A5N5RCA5"/>
<feature type="domain" description="Helicase C-terminal" evidence="3">
    <location>
        <begin position="781"/>
        <end position="946"/>
    </location>
</feature>
<evidence type="ECO:0000313" key="4">
    <source>
        <dbReference type="EMBL" id="KAB5604124.1"/>
    </source>
</evidence>
<feature type="domain" description="Helicase ATP-binding" evidence="2">
    <location>
        <begin position="287"/>
        <end position="435"/>
    </location>
</feature>
<dbReference type="SMART" id="SM00487">
    <property type="entry name" value="DEXDc"/>
    <property type="match status" value="1"/>
</dbReference>
<keyword evidence="1" id="KW-0378">Hydrolase</keyword>
<keyword evidence="5" id="KW-1185">Reference proteome</keyword>
<evidence type="ECO:0000313" key="5">
    <source>
        <dbReference type="Proteomes" id="UP000326336"/>
    </source>
</evidence>
<protein>
    <recommendedName>
        <fullName evidence="6">Helicase</fullName>
    </recommendedName>
</protein>
<dbReference type="PROSITE" id="PS51192">
    <property type="entry name" value="HELICASE_ATP_BIND_1"/>
    <property type="match status" value="1"/>
</dbReference>
<sequence length="1211" mass="137334">MVMYSMPCTWREGEEAMSQLVQFVDNKSRSLGEILRQVASNPEYRDLSIVTGYWDMIGTSMLIDLIKDYRSVRILIGAEPFARRSINVTNLYKDFPDADIAEDLKGLGELPEDEVARYRETARILAAMIREGRMQVRICRKPFIHAKEYVFGAYDSVGAVGIIGSSNFTGKGLSDTATGGNAELNYLENKENVVLYQPRIEGQQYGHLSWFNMMWNLPEVQEWTGDFQQILSSSPVGNKTYGPYDVYIKALMRLFPDELSPALDDDNDTEDADVLYAYQKRNAGILVNKLKSMGTAILADSVGLGKTVTAGAVINHFRKEGKKNIAILPPAKLKDQWRMDLQSFFKLDESCYSLVSQQDIPAIQQLGEAYRRSYPADLIVIDEAHNIRNERSERFNAILKLIEQNPRAKVLLLTATPINNGFKDLISELELGLGGRRQSGIMVSYQDPNKAAAGVQNKDFFEFLRWLDTRKKTLESKGGKFDWNAYRQPLSQGISHFVVRSTRQGVQEEAKLLSDGDPSMAFPKNTFDTVNYAFSKRAAEMAESIIHTHAGAFEGIDPLEVDGTKLSDQTQRLRHPLDIIEQEPKRFHVDKDDSPSLVRNVFALVSLLGFPMYRSLLYAWEYRNMTEDDMRLLSLADEDKLAQLRSGSTIHSILQTILLKRLESSLQALRLSVERYRRRLDRFAAWLNRGYVIKSSSLPVLDDDDEDQSRLPFWDDSISDSEQSLDDRNVDYDKADETVFDVQGLRRDVKRDLDITGVILKVLSTCIDDGLDAKLGSFAKELVKALHDGRFGGKVLVFSAYADTIDYLHEQLPMLLKKDIPDFDRKSAFLTAASSDLNTVVGRFSPVSKKYILSGSEYELDYLFSTDVLSEGQNLQDAAILINYDLHWNPVRMVQRNGRVNRLGSRFGRVLIANMAPADDLEYYLGLLSRLKYKIDTIKNSIGTDQGVLTSEDENPIEYIQDLYSGDDSKIQDVIDAVDADNDMLSWRNAHVYALREFLTQASQKDVSRIESMPRGKWNYLPSDSRLQQSVVMMYEQIGGIGNGMNYRFVRVKTGSRLTVEPISNEEALGLLETGPEDNVRRTDESRLDRTNIGRWALSMVGMRKSPKVAARFSPKKSEIELLELLQRQLGVKSLLKMLGPVQNLVQAKQQYEALMGRLRKEYRKMDVPQSAEISEGLLADWRSFLDDINRDEDDDGGKWRSVMASMSLDL</sequence>
<dbReference type="EMBL" id="RQSP01000071">
    <property type="protein sequence ID" value="KAB5604124.1"/>
    <property type="molecule type" value="Genomic_DNA"/>
</dbReference>
<dbReference type="GO" id="GO:0005524">
    <property type="term" value="F:ATP binding"/>
    <property type="evidence" value="ECO:0007669"/>
    <property type="project" value="InterPro"/>
</dbReference>
<dbReference type="Pfam" id="PF00271">
    <property type="entry name" value="Helicase_C"/>
    <property type="match status" value="1"/>
</dbReference>
<evidence type="ECO:0000256" key="1">
    <source>
        <dbReference type="ARBA" id="ARBA00022801"/>
    </source>
</evidence>
<dbReference type="Gene3D" id="3.40.50.300">
    <property type="entry name" value="P-loop containing nucleotide triphosphate hydrolases"/>
    <property type="match status" value="1"/>
</dbReference>
<proteinExistence type="predicted"/>
<accession>A0A5N5RCA5</accession>
<dbReference type="OrthoDB" id="9814088at2"/>
<dbReference type="PROSITE" id="PS51194">
    <property type="entry name" value="HELICASE_CTER"/>
    <property type="match status" value="1"/>
</dbReference>
<dbReference type="InterPro" id="IPR049730">
    <property type="entry name" value="SNF2/RAD54-like_C"/>
</dbReference>
<evidence type="ECO:0000259" key="2">
    <source>
        <dbReference type="PROSITE" id="PS51192"/>
    </source>
</evidence>
<dbReference type="InterPro" id="IPR027417">
    <property type="entry name" value="P-loop_NTPase"/>
</dbReference>
<dbReference type="CDD" id="cd18793">
    <property type="entry name" value="SF2_C_SNF"/>
    <property type="match status" value="1"/>
</dbReference>
<dbReference type="InterPro" id="IPR000330">
    <property type="entry name" value="SNF2_N"/>
</dbReference>
<evidence type="ECO:0008006" key="6">
    <source>
        <dbReference type="Google" id="ProtNLM"/>
    </source>
</evidence>
<dbReference type="GO" id="GO:0016787">
    <property type="term" value="F:hydrolase activity"/>
    <property type="evidence" value="ECO:0007669"/>
    <property type="project" value="UniProtKB-KW"/>
</dbReference>
<gene>
    <name evidence="4" type="ORF">EHS19_10245</name>
</gene>
<dbReference type="Pfam" id="PF00176">
    <property type="entry name" value="SNF2-rel_dom"/>
    <property type="match status" value="1"/>
</dbReference>
<name>A0A5N5RCA5_9BIFI</name>
<reference evidence="4 5" key="1">
    <citation type="journal article" date="2019" name="Int. J. Syst. Evol. Microbiol.">
        <title>Bifidobacterium jacchi sp. nov., isolated from the faeces of a baby common marmoset (Callithrix jacchus).</title>
        <authorList>
            <person name="Modesto M."/>
            <person name="Watanabe K."/>
            <person name="Arita M."/>
            <person name="Satti M."/>
            <person name="Oki K."/>
            <person name="Sciavilla P."/>
            <person name="Patavino C."/>
            <person name="Camma C."/>
            <person name="Michelini S."/>
            <person name="Sgorbati B."/>
            <person name="Mattarelli P."/>
        </authorList>
    </citation>
    <scope>NUCLEOTIDE SEQUENCE [LARGE SCALE GENOMIC DNA]</scope>
    <source>
        <strain evidence="4 5">MRM 9.3</strain>
    </source>
</reference>
<comment type="caution">
    <text evidence="4">The sequence shown here is derived from an EMBL/GenBank/DDBJ whole genome shotgun (WGS) entry which is preliminary data.</text>
</comment>
<dbReference type="PANTHER" id="PTHR45766">
    <property type="entry name" value="DNA ANNEALING HELICASE AND ENDONUCLEASE ZRANB3 FAMILY MEMBER"/>
    <property type="match status" value="1"/>
</dbReference>
<dbReference type="PANTHER" id="PTHR45766:SF6">
    <property type="entry name" value="SWI_SNF-RELATED MATRIX-ASSOCIATED ACTIN-DEPENDENT REGULATOR OF CHROMATIN SUBFAMILY A-LIKE PROTEIN 1"/>
    <property type="match status" value="1"/>
</dbReference>
<dbReference type="Gene3D" id="3.40.50.10810">
    <property type="entry name" value="Tandem AAA-ATPase domain"/>
    <property type="match status" value="1"/>
</dbReference>
<dbReference type="Proteomes" id="UP000326336">
    <property type="component" value="Unassembled WGS sequence"/>
</dbReference>
<dbReference type="InterPro" id="IPR001650">
    <property type="entry name" value="Helicase_C-like"/>
</dbReference>
<dbReference type="SUPFAM" id="SSF52540">
    <property type="entry name" value="P-loop containing nucleoside triphosphate hydrolases"/>
    <property type="match status" value="1"/>
</dbReference>
<organism evidence="4 5">
    <name type="scientific">Bifidobacterium jacchi</name>
    <dbReference type="NCBI Taxonomy" id="2490545"/>
    <lineage>
        <taxon>Bacteria</taxon>
        <taxon>Bacillati</taxon>
        <taxon>Actinomycetota</taxon>
        <taxon>Actinomycetes</taxon>
        <taxon>Bifidobacteriales</taxon>
        <taxon>Bifidobacteriaceae</taxon>
        <taxon>Bifidobacterium</taxon>
    </lineage>
</organism>
<dbReference type="SMART" id="SM00490">
    <property type="entry name" value="HELICc"/>
    <property type="match status" value="1"/>
</dbReference>
<evidence type="ECO:0000259" key="3">
    <source>
        <dbReference type="PROSITE" id="PS51194"/>
    </source>
</evidence>